<accession>A0A0A9E0Q5</accession>
<name>A0A0A9E0Q5_ARUDO</name>
<feature type="compositionally biased region" description="Basic residues" evidence="1">
    <location>
        <begin position="178"/>
        <end position="197"/>
    </location>
</feature>
<dbReference type="EMBL" id="GBRH01203491">
    <property type="protein sequence ID" value="JAD94404.1"/>
    <property type="molecule type" value="Transcribed_RNA"/>
</dbReference>
<dbReference type="AlphaFoldDB" id="A0A0A9E0Q5"/>
<protein>
    <submittedName>
        <fullName evidence="2">Uncharacterized protein</fullName>
    </submittedName>
</protein>
<sequence length="217" mass="24280">MHLYNLQHCLTNSQIYICVDKRKEKLIEKNEDAKDTIKTQTKIYLNYTTSLIPPTIPTLPCINSTTQIASLSRSLSATSLIRSKTNLLPSLAAPHQESKSPRIFLLVADHHCNGIVNSMRWISGSAGGPATARMAAARRRRRGGCRSWRFPQPGRRHCRAAPAWVPRNCAAAGRCRRRQGGRRRGRRGSCRRRRRRAGAAAEGPWGRRTAACARCRG</sequence>
<evidence type="ECO:0000256" key="1">
    <source>
        <dbReference type="SAM" id="MobiDB-lite"/>
    </source>
</evidence>
<reference evidence="2" key="1">
    <citation type="submission" date="2014-09" db="EMBL/GenBank/DDBJ databases">
        <authorList>
            <person name="Magalhaes I.L.F."/>
            <person name="Oliveira U."/>
            <person name="Santos F.R."/>
            <person name="Vidigal T.H.D.A."/>
            <person name="Brescovit A.D."/>
            <person name="Santos A.J."/>
        </authorList>
    </citation>
    <scope>NUCLEOTIDE SEQUENCE</scope>
    <source>
        <tissue evidence="2">Shoot tissue taken approximately 20 cm above the soil surface</tissue>
    </source>
</reference>
<feature type="region of interest" description="Disordered" evidence="1">
    <location>
        <begin position="178"/>
        <end position="203"/>
    </location>
</feature>
<evidence type="ECO:0000313" key="2">
    <source>
        <dbReference type="EMBL" id="JAD94404.1"/>
    </source>
</evidence>
<organism evidence="2">
    <name type="scientific">Arundo donax</name>
    <name type="common">Giant reed</name>
    <name type="synonym">Donax arundinaceus</name>
    <dbReference type="NCBI Taxonomy" id="35708"/>
    <lineage>
        <taxon>Eukaryota</taxon>
        <taxon>Viridiplantae</taxon>
        <taxon>Streptophyta</taxon>
        <taxon>Embryophyta</taxon>
        <taxon>Tracheophyta</taxon>
        <taxon>Spermatophyta</taxon>
        <taxon>Magnoliopsida</taxon>
        <taxon>Liliopsida</taxon>
        <taxon>Poales</taxon>
        <taxon>Poaceae</taxon>
        <taxon>PACMAD clade</taxon>
        <taxon>Arundinoideae</taxon>
        <taxon>Arundineae</taxon>
        <taxon>Arundo</taxon>
    </lineage>
</organism>
<reference evidence="2" key="2">
    <citation type="journal article" date="2015" name="Data Brief">
        <title>Shoot transcriptome of the giant reed, Arundo donax.</title>
        <authorList>
            <person name="Barrero R.A."/>
            <person name="Guerrero F.D."/>
            <person name="Moolhuijzen P."/>
            <person name="Goolsby J.A."/>
            <person name="Tidwell J."/>
            <person name="Bellgard S.E."/>
            <person name="Bellgard M.I."/>
        </authorList>
    </citation>
    <scope>NUCLEOTIDE SEQUENCE</scope>
    <source>
        <tissue evidence="2">Shoot tissue taken approximately 20 cm above the soil surface</tissue>
    </source>
</reference>
<proteinExistence type="predicted"/>